<evidence type="ECO:0000256" key="3">
    <source>
        <dbReference type="ARBA" id="ARBA00022692"/>
    </source>
</evidence>
<feature type="transmembrane region" description="Helical" evidence="6">
    <location>
        <begin position="118"/>
        <end position="142"/>
    </location>
</feature>
<keyword evidence="2" id="KW-1003">Cell membrane</keyword>
<evidence type="ECO:0000313" key="7">
    <source>
        <dbReference type="EMBL" id="KKB78869.1"/>
    </source>
</evidence>
<keyword evidence="5 6" id="KW-0472">Membrane</keyword>
<dbReference type="PANTHER" id="PTHR30086:SF20">
    <property type="entry name" value="ARGININE EXPORTER PROTEIN ARGO-RELATED"/>
    <property type="match status" value="1"/>
</dbReference>
<dbReference type="Pfam" id="PF01810">
    <property type="entry name" value="LysE"/>
    <property type="match status" value="1"/>
</dbReference>
<protein>
    <submittedName>
        <fullName evidence="7">Threonine transporter RhtB</fullName>
    </submittedName>
</protein>
<dbReference type="PANTHER" id="PTHR30086">
    <property type="entry name" value="ARGININE EXPORTER PROTEIN ARGO"/>
    <property type="match status" value="1"/>
</dbReference>
<keyword evidence="4 6" id="KW-1133">Transmembrane helix</keyword>
<evidence type="ECO:0000313" key="8">
    <source>
        <dbReference type="Proteomes" id="UP000033514"/>
    </source>
</evidence>
<organism evidence="7 8">
    <name type="scientific">Devosia soli</name>
    <dbReference type="NCBI Taxonomy" id="361041"/>
    <lineage>
        <taxon>Bacteria</taxon>
        <taxon>Pseudomonadati</taxon>
        <taxon>Pseudomonadota</taxon>
        <taxon>Alphaproteobacteria</taxon>
        <taxon>Hyphomicrobiales</taxon>
        <taxon>Devosiaceae</taxon>
        <taxon>Devosia</taxon>
    </lineage>
</organism>
<dbReference type="GO" id="GO:0005886">
    <property type="term" value="C:plasma membrane"/>
    <property type="evidence" value="ECO:0007669"/>
    <property type="project" value="UniProtKB-SubCell"/>
</dbReference>
<dbReference type="PATRIC" id="fig|361041.3.peg.1420"/>
<reference evidence="7 8" key="1">
    <citation type="submission" date="2015-03" db="EMBL/GenBank/DDBJ databases">
        <authorList>
            <person name="Hassan Y.I."/>
            <person name="Lepp D."/>
            <person name="Zhou T."/>
        </authorList>
    </citation>
    <scope>NUCLEOTIDE SEQUENCE [LARGE SCALE GENOMIC DNA]</scope>
    <source>
        <strain evidence="7 8">GH2-10</strain>
    </source>
</reference>
<dbReference type="AlphaFoldDB" id="A0A0F5L9J0"/>
<dbReference type="Proteomes" id="UP000033514">
    <property type="component" value="Unassembled WGS sequence"/>
</dbReference>
<comment type="subcellular location">
    <subcellularLocation>
        <location evidence="1">Cell membrane</location>
        <topology evidence="1">Multi-pass membrane protein</topology>
    </subcellularLocation>
</comment>
<feature type="transmembrane region" description="Helical" evidence="6">
    <location>
        <begin position="6"/>
        <end position="24"/>
    </location>
</feature>
<evidence type="ECO:0000256" key="5">
    <source>
        <dbReference type="ARBA" id="ARBA00023136"/>
    </source>
</evidence>
<keyword evidence="3 6" id="KW-0812">Transmembrane</keyword>
<feature type="transmembrane region" description="Helical" evidence="6">
    <location>
        <begin position="45"/>
        <end position="72"/>
    </location>
</feature>
<name>A0A0F5L9J0_9HYPH</name>
<evidence type="ECO:0000256" key="2">
    <source>
        <dbReference type="ARBA" id="ARBA00022475"/>
    </source>
</evidence>
<sequence length="216" mass="23020">MPAFIPDPAVILAFALATIILAITPGPDMALQLSRAINYGRVHGVAAMFGAMAGILVHTTLVAFGVSVLIIAAPPLFLALKIIGALYLLWLAYGAIVHGGGLRIAEAAKKPPTVRQSFATGIGINLLNPKVVLFFVTFLPQFVEAHDPNATQKLFFLGFEFVLLSIPLGLVTVLAADWLAAAFKRSKWVERALNWSFAAIFTAFAATILTAQARHG</sequence>
<proteinExistence type="predicted"/>
<feature type="transmembrane region" description="Helical" evidence="6">
    <location>
        <begin position="78"/>
        <end position="97"/>
    </location>
</feature>
<accession>A0A0F5L9J0</accession>
<dbReference type="PIRSF" id="PIRSF006324">
    <property type="entry name" value="LeuE"/>
    <property type="match status" value="1"/>
</dbReference>
<dbReference type="STRING" id="361041.VW35_10305"/>
<evidence type="ECO:0000256" key="1">
    <source>
        <dbReference type="ARBA" id="ARBA00004651"/>
    </source>
</evidence>
<feature type="transmembrane region" description="Helical" evidence="6">
    <location>
        <begin position="192"/>
        <end position="213"/>
    </location>
</feature>
<evidence type="ECO:0000256" key="6">
    <source>
        <dbReference type="SAM" id="Phobius"/>
    </source>
</evidence>
<keyword evidence="8" id="KW-1185">Reference proteome</keyword>
<dbReference type="GO" id="GO:0015171">
    <property type="term" value="F:amino acid transmembrane transporter activity"/>
    <property type="evidence" value="ECO:0007669"/>
    <property type="project" value="TreeGrafter"/>
</dbReference>
<gene>
    <name evidence="7" type="ORF">VW35_10305</name>
</gene>
<dbReference type="InterPro" id="IPR001123">
    <property type="entry name" value="LeuE-type"/>
</dbReference>
<comment type="caution">
    <text evidence="7">The sequence shown here is derived from an EMBL/GenBank/DDBJ whole genome shotgun (WGS) entry which is preliminary data.</text>
</comment>
<dbReference type="EMBL" id="LAJG01000021">
    <property type="protein sequence ID" value="KKB78869.1"/>
    <property type="molecule type" value="Genomic_DNA"/>
</dbReference>
<dbReference type="RefSeq" id="WP_046142945.1">
    <property type="nucleotide sequence ID" value="NZ_LAJG01000021.1"/>
</dbReference>
<feature type="transmembrane region" description="Helical" evidence="6">
    <location>
        <begin position="154"/>
        <end position="180"/>
    </location>
</feature>
<evidence type="ECO:0000256" key="4">
    <source>
        <dbReference type="ARBA" id="ARBA00022989"/>
    </source>
</evidence>
<dbReference type="OrthoDB" id="9804822at2"/>